<dbReference type="GO" id="GO:0016616">
    <property type="term" value="F:oxidoreductase activity, acting on the CH-OH group of donors, NAD or NADP as acceptor"/>
    <property type="evidence" value="ECO:0007669"/>
    <property type="project" value="InterPro"/>
</dbReference>
<evidence type="ECO:0000256" key="2">
    <source>
        <dbReference type="ARBA" id="ARBA00022723"/>
    </source>
</evidence>
<dbReference type="SUPFAM" id="SSF50129">
    <property type="entry name" value="GroES-like"/>
    <property type="match status" value="1"/>
</dbReference>
<dbReference type="CDD" id="cd05283">
    <property type="entry name" value="CAD1"/>
    <property type="match status" value="1"/>
</dbReference>
<dbReference type="Gene3D" id="3.40.50.720">
    <property type="entry name" value="NAD(P)-binding Rossmann-like Domain"/>
    <property type="match status" value="1"/>
</dbReference>
<dbReference type="Pfam" id="PF00107">
    <property type="entry name" value="ADH_zinc_N"/>
    <property type="match status" value="1"/>
</dbReference>
<dbReference type="SMART" id="SM00829">
    <property type="entry name" value="PKS_ER"/>
    <property type="match status" value="1"/>
</dbReference>
<keyword evidence="3 5" id="KW-0862">Zinc</keyword>
<dbReference type="InterPro" id="IPR013154">
    <property type="entry name" value="ADH-like_N"/>
</dbReference>
<name>A0AAD4PT18_9EURO</name>
<dbReference type="InterPro" id="IPR036291">
    <property type="entry name" value="NAD(P)-bd_dom_sf"/>
</dbReference>
<dbReference type="FunFam" id="3.40.50.720:FF:000022">
    <property type="entry name" value="Cinnamyl alcohol dehydrogenase"/>
    <property type="match status" value="1"/>
</dbReference>
<organism evidence="7 8">
    <name type="scientific">Talaromyces proteolyticus</name>
    <dbReference type="NCBI Taxonomy" id="1131652"/>
    <lineage>
        <taxon>Eukaryota</taxon>
        <taxon>Fungi</taxon>
        <taxon>Dikarya</taxon>
        <taxon>Ascomycota</taxon>
        <taxon>Pezizomycotina</taxon>
        <taxon>Eurotiomycetes</taxon>
        <taxon>Eurotiomycetidae</taxon>
        <taxon>Eurotiales</taxon>
        <taxon>Trichocomaceae</taxon>
        <taxon>Talaromyces</taxon>
        <taxon>Talaromyces sect. Bacilispori</taxon>
    </lineage>
</organism>
<dbReference type="Gene3D" id="3.90.180.10">
    <property type="entry name" value="Medium-chain alcohol dehydrogenases, catalytic domain"/>
    <property type="match status" value="1"/>
</dbReference>
<dbReference type="PROSITE" id="PS00059">
    <property type="entry name" value="ADH_ZINC"/>
    <property type="match status" value="1"/>
</dbReference>
<dbReference type="InterPro" id="IPR011032">
    <property type="entry name" value="GroES-like_sf"/>
</dbReference>
<evidence type="ECO:0000256" key="5">
    <source>
        <dbReference type="RuleBase" id="RU361277"/>
    </source>
</evidence>
<dbReference type="EMBL" id="JAJTJA010000014">
    <property type="protein sequence ID" value="KAH8690054.1"/>
    <property type="molecule type" value="Genomic_DNA"/>
</dbReference>
<proteinExistence type="inferred from homology"/>
<dbReference type="InterPro" id="IPR013149">
    <property type="entry name" value="ADH-like_C"/>
</dbReference>
<dbReference type="InterPro" id="IPR047109">
    <property type="entry name" value="CAD-like"/>
</dbReference>
<dbReference type="GO" id="GO:0008270">
    <property type="term" value="F:zinc ion binding"/>
    <property type="evidence" value="ECO:0007669"/>
    <property type="project" value="InterPro"/>
</dbReference>
<dbReference type="SUPFAM" id="SSF51735">
    <property type="entry name" value="NAD(P)-binding Rossmann-fold domains"/>
    <property type="match status" value="1"/>
</dbReference>
<evidence type="ECO:0000313" key="8">
    <source>
        <dbReference type="Proteomes" id="UP001201262"/>
    </source>
</evidence>
<accession>A0AAD4PT18</accession>
<evidence type="ECO:0000256" key="3">
    <source>
        <dbReference type="ARBA" id="ARBA00022833"/>
    </source>
</evidence>
<feature type="domain" description="Enoyl reductase (ER)" evidence="6">
    <location>
        <begin position="16"/>
        <end position="334"/>
    </location>
</feature>
<comment type="cofactor">
    <cofactor evidence="1 5">
        <name>Zn(2+)</name>
        <dbReference type="ChEBI" id="CHEBI:29105"/>
    </cofactor>
</comment>
<dbReference type="InterPro" id="IPR002328">
    <property type="entry name" value="ADH_Zn_CS"/>
</dbReference>
<dbReference type="RefSeq" id="XP_046066337.1">
    <property type="nucleotide sequence ID" value="XM_046214591.1"/>
</dbReference>
<reference evidence="7" key="1">
    <citation type="submission" date="2021-12" db="EMBL/GenBank/DDBJ databases">
        <title>Convergent genome expansion in fungi linked to evolution of root-endophyte symbiosis.</title>
        <authorList>
            <consortium name="DOE Joint Genome Institute"/>
            <person name="Ke Y.-H."/>
            <person name="Bonito G."/>
            <person name="Liao H.-L."/>
            <person name="Looney B."/>
            <person name="Rojas-Flechas A."/>
            <person name="Nash J."/>
            <person name="Hameed K."/>
            <person name="Schadt C."/>
            <person name="Martin F."/>
            <person name="Crous P.W."/>
            <person name="Miettinen O."/>
            <person name="Magnuson J.K."/>
            <person name="Labbe J."/>
            <person name="Jacobson D."/>
            <person name="Doktycz M.J."/>
            <person name="Veneault-Fourrey C."/>
            <person name="Kuo A."/>
            <person name="Mondo S."/>
            <person name="Calhoun S."/>
            <person name="Riley R."/>
            <person name="Ohm R."/>
            <person name="LaButti K."/>
            <person name="Andreopoulos B."/>
            <person name="Pangilinan J."/>
            <person name="Nolan M."/>
            <person name="Tritt A."/>
            <person name="Clum A."/>
            <person name="Lipzen A."/>
            <person name="Daum C."/>
            <person name="Barry K."/>
            <person name="Grigoriev I.V."/>
            <person name="Vilgalys R."/>
        </authorList>
    </citation>
    <scope>NUCLEOTIDE SEQUENCE</scope>
    <source>
        <strain evidence="7">PMI_201</strain>
    </source>
</reference>
<evidence type="ECO:0000256" key="4">
    <source>
        <dbReference type="ARBA" id="ARBA00023002"/>
    </source>
</evidence>
<evidence type="ECO:0000313" key="7">
    <source>
        <dbReference type="EMBL" id="KAH8690054.1"/>
    </source>
</evidence>
<evidence type="ECO:0000256" key="1">
    <source>
        <dbReference type="ARBA" id="ARBA00001947"/>
    </source>
</evidence>
<dbReference type="Proteomes" id="UP001201262">
    <property type="component" value="Unassembled WGS sequence"/>
</dbReference>
<keyword evidence="8" id="KW-1185">Reference proteome</keyword>
<protein>
    <submittedName>
        <fullName evidence="7">Chaperonin 10-like protein</fullName>
    </submittedName>
</protein>
<gene>
    <name evidence="7" type="ORF">BGW36DRAFT_364784</name>
</gene>
<dbReference type="GeneID" id="70244878"/>
<comment type="caution">
    <text evidence="7">The sequence shown here is derived from an EMBL/GenBank/DDBJ whole genome shotgun (WGS) entry which is preliminary data.</text>
</comment>
<dbReference type="AlphaFoldDB" id="A0AAD4PT18"/>
<evidence type="ECO:0000259" key="6">
    <source>
        <dbReference type="SMART" id="SM00829"/>
    </source>
</evidence>
<dbReference type="InterPro" id="IPR020843">
    <property type="entry name" value="ER"/>
</dbReference>
<sequence length="336" mass="35405">MASFDLQVIHGTAPSGTITESTISAALGPGQVYIETTHSGLCGTDLGKLTSGYVLGHEGIGIIRAVGEGVSNVAVGDRVGFGYTYNICGACEPCLGGYDQYCVNRSDYSMNRVNMGSIGTGAVWNANTVFKIPEGYASENAAPMLCAGATIFTILDGCGVKPTDRVGIMGIGGLGHLAIKLAAGMGCDVVVLSRSEDKRAEAMSYGANEFYVFDPAKGVPEGWDQRGLKHLLLTGSAPSKDFLTLIQLMAVNGTIYPLGVSREHTPIMLTAMITKGIRIQASLTASRQTINKLLDFVARHNITPTVQAFPMTVAGAEQAIEALKSGKMRYRGVLVR</sequence>
<dbReference type="Pfam" id="PF08240">
    <property type="entry name" value="ADH_N"/>
    <property type="match status" value="1"/>
</dbReference>
<keyword evidence="4" id="KW-0560">Oxidoreductase</keyword>
<comment type="similarity">
    <text evidence="5">Belongs to the zinc-containing alcohol dehydrogenase family.</text>
</comment>
<dbReference type="PANTHER" id="PTHR42683">
    <property type="entry name" value="ALDEHYDE REDUCTASE"/>
    <property type="match status" value="1"/>
</dbReference>
<keyword evidence="2 5" id="KW-0479">Metal-binding</keyword>